<dbReference type="OrthoDB" id="8196513at2759"/>
<keyword evidence="1" id="KW-0175">Coiled coil</keyword>
<feature type="non-terminal residue" evidence="2">
    <location>
        <position position="229"/>
    </location>
</feature>
<keyword evidence="3" id="KW-1185">Reference proteome</keyword>
<evidence type="ECO:0000313" key="2">
    <source>
        <dbReference type="EMBL" id="KAF2890555.1"/>
    </source>
</evidence>
<dbReference type="Proteomes" id="UP000801492">
    <property type="component" value="Unassembled WGS sequence"/>
</dbReference>
<name>A0A8K0CNB9_IGNLU</name>
<sequence>MEKSDHYYIRKERMKNLIVPTISEARRELGPALAHALFQECPDPLKPFMGLTPLLKGAGDDLWISPSDTIIGKVCLKPPLTSKHIKALTHEGILMIGRDIEAKFLNEAELSKKKALAEQEEMLLFMAELEKRKAVIAVCKEMRERCEEEKENMRIEFEKKLQQELNHLEKVLRQKYEELMRLQKIHLEKEWREKLESAVSETVARLTKQFLQDLADQEKHLLKKFSIEM</sequence>
<dbReference type="AlphaFoldDB" id="A0A8K0CNB9"/>
<feature type="coiled-coil region" evidence="1">
    <location>
        <begin position="136"/>
        <end position="185"/>
    </location>
</feature>
<comment type="caution">
    <text evidence="2">The sequence shown here is derived from an EMBL/GenBank/DDBJ whole genome shotgun (WGS) entry which is preliminary data.</text>
</comment>
<evidence type="ECO:0000313" key="3">
    <source>
        <dbReference type="Proteomes" id="UP000801492"/>
    </source>
</evidence>
<accession>A0A8K0CNB9</accession>
<protein>
    <submittedName>
        <fullName evidence="2">Uncharacterized protein</fullName>
    </submittedName>
</protein>
<gene>
    <name evidence="2" type="ORF">ILUMI_15618</name>
</gene>
<reference evidence="2" key="1">
    <citation type="submission" date="2019-08" db="EMBL/GenBank/DDBJ databases">
        <title>The genome of the North American firefly Photinus pyralis.</title>
        <authorList>
            <consortium name="Photinus pyralis genome working group"/>
            <person name="Fallon T.R."/>
            <person name="Sander Lower S.E."/>
            <person name="Weng J.-K."/>
        </authorList>
    </citation>
    <scope>NUCLEOTIDE SEQUENCE</scope>
    <source>
        <strain evidence="2">TRF0915ILg1</strain>
        <tissue evidence="2">Whole body</tissue>
    </source>
</reference>
<proteinExistence type="predicted"/>
<dbReference type="EMBL" id="VTPC01050149">
    <property type="protein sequence ID" value="KAF2890555.1"/>
    <property type="molecule type" value="Genomic_DNA"/>
</dbReference>
<evidence type="ECO:0000256" key="1">
    <source>
        <dbReference type="SAM" id="Coils"/>
    </source>
</evidence>
<organism evidence="2 3">
    <name type="scientific">Ignelater luminosus</name>
    <name type="common">Cucubano</name>
    <name type="synonym">Pyrophorus luminosus</name>
    <dbReference type="NCBI Taxonomy" id="2038154"/>
    <lineage>
        <taxon>Eukaryota</taxon>
        <taxon>Metazoa</taxon>
        <taxon>Ecdysozoa</taxon>
        <taxon>Arthropoda</taxon>
        <taxon>Hexapoda</taxon>
        <taxon>Insecta</taxon>
        <taxon>Pterygota</taxon>
        <taxon>Neoptera</taxon>
        <taxon>Endopterygota</taxon>
        <taxon>Coleoptera</taxon>
        <taxon>Polyphaga</taxon>
        <taxon>Elateriformia</taxon>
        <taxon>Elateroidea</taxon>
        <taxon>Elateridae</taxon>
        <taxon>Agrypninae</taxon>
        <taxon>Pyrophorini</taxon>
        <taxon>Ignelater</taxon>
    </lineage>
</organism>